<protein>
    <submittedName>
        <fullName evidence="2">Uncharacterized protein</fullName>
    </submittedName>
</protein>
<gene>
    <name evidence="2" type="ORF">HD556DRAFT_812862</name>
</gene>
<keyword evidence="3" id="KW-1185">Reference proteome</keyword>
<feature type="region of interest" description="Disordered" evidence="1">
    <location>
        <begin position="148"/>
        <end position="187"/>
    </location>
</feature>
<name>A0A9P7J4P8_9AGAM</name>
<reference evidence="2" key="1">
    <citation type="journal article" date="2020" name="New Phytol.">
        <title>Comparative genomics reveals dynamic genome evolution in host specialist ectomycorrhizal fungi.</title>
        <authorList>
            <person name="Lofgren L.A."/>
            <person name="Nguyen N.H."/>
            <person name="Vilgalys R."/>
            <person name="Ruytinx J."/>
            <person name="Liao H.L."/>
            <person name="Branco S."/>
            <person name="Kuo A."/>
            <person name="LaButti K."/>
            <person name="Lipzen A."/>
            <person name="Andreopoulos W."/>
            <person name="Pangilinan J."/>
            <person name="Riley R."/>
            <person name="Hundley H."/>
            <person name="Na H."/>
            <person name="Barry K."/>
            <person name="Grigoriev I.V."/>
            <person name="Stajich J.E."/>
            <person name="Kennedy P.G."/>
        </authorList>
    </citation>
    <scope>NUCLEOTIDE SEQUENCE</scope>
    <source>
        <strain evidence="2">S12</strain>
    </source>
</reference>
<evidence type="ECO:0000313" key="2">
    <source>
        <dbReference type="EMBL" id="KAG1802304.1"/>
    </source>
</evidence>
<dbReference type="OrthoDB" id="2684645at2759"/>
<feature type="region of interest" description="Disordered" evidence="1">
    <location>
        <begin position="109"/>
        <end position="131"/>
    </location>
</feature>
<organism evidence="2 3">
    <name type="scientific">Suillus plorans</name>
    <dbReference type="NCBI Taxonomy" id="116603"/>
    <lineage>
        <taxon>Eukaryota</taxon>
        <taxon>Fungi</taxon>
        <taxon>Dikarya</taxon>
        <taxon>Basidiomycota</taxon>
        <taxon>Agaricomycotina</taxon>
        <taxon>Agaricomycetes</taxon>
        <taxon>Agaricomycetidae</taxon>
        <taxon>Boletales</taxon>
        <taxon>Suillineae</taxon>
        <taxon>Suillaceae</taxon>
        <taxon>Suillus</taxon>
    </lineage>
</organism>
<sequence>MRTITTPITSSHFLSTLCCTFSSQGCAQSVFLSERLDIDIMEHRPFDSSPPIPDPSSAPFPSFSMPMPEIYVQMPSAEVPYGQPYASEYSYASEAPYTSEPPYASEHLASEQPYTPDYPYPFQQSQQPYDVPPHVSVPFDRADLPLEPWVPEVPEQSDGEEVDPMTEPIRIPTPEHVQTGASISRRPSRLQRLASFLGLKPKESSASHHS</sequence>
<feature type="compositionally biased region" description="Acidic residues" evidence="1">
    <location>
        <begin position="155"/>
        <end position="164"/>
    </location>
</feature>
<feature type="compositionally biased region" description="Low complexity" evidence="1">
    <location>
        <begin position="120"/>
        <end position="129"/>
    </location>
</feature>
<evidence type="ECO:0000256" key="1">
    <source>
        <dbReference type="SAM" id="MobiDB-lite"/>
    </source>
</evidence>
<evidence type="ECO:0000313" key="3">
    <source>
        <dbReference type="Proteomes" id="UP000719766"/>
    </source>
</evidence>
<dbReference type="Proteomes" id="UP000719766">
    <property type="component" value="Unassembled WGS sequence"/>
</dbReference>
<comment type="caution">
    <text evidence="2">The sequence shown here is derived from an EMBL/GenBank/DDBJ whole genome shotgun (WGS) entry which is preliminary data.</text>
</comment>
<dbReference type="GeneID" id="64605472"/>
<dbReference type="RefSeq" id="XP_041165496.1">
    <property type="nucleotide sequence ID" value="XM_041311708.1"/>
</dbReference>
<proteinExistence type="predicted"/>
<dbReference type="PROSITE" id="PS51257">
    <property type="entry name" value="PROKAR_LIPOPROTEIN"/>
    <property type="match status" value="1"/>
</dbReference>
<accession>A0A9P7J4P8</accession>
<dbReference type="AlphaFoldDB" id="A0A9P7J4P8"/>
<dbReference type="EMBL" id="JABBWE010000006">
    <property type="protein sequence ID" value="KAG1802304.1"/>
    <property type="molecule type" value="Genomic_DNA"/>
</dbReference>